<dbReference type="CDD" id="cd13143">
    <property type="entry name" value="MATE_MepA_like"/>
    <property type="match status" value="1"/>
</dbReference>
<feature type="transmembrane region" description="Helical" evidence="10">
    <location>
        <begin position="26"/>
        <end position="48"/>
    </location>
</feature>
<dbReference type="AlphaFoldDB" id="A0A859FA73"/>
<dbReference type="InterPro" id="IPR048279">
    <property type="entry name" value="MdtK-like"/>
</dbReference>
<evidence type="ECO:0000256" key="1">
    <source>
        <dbReference type="ARBA" id="ARBA00004651"/>
    </source>
</evidence>
<name>A0A859FA73_9BACI</name>
<dbReference type="PANTHER" id="PTHR43823">
    <property type="entry name" value="SPORULATION PROTEIN YKVU"/>
    <property type="match status" value="1"/>
</dbReference>
<evidence type="ECO:0000256" key="10">
    <source>
        <dbReference type="SAM" id="Phobius"/>
    </source>
</evidence>
<dbReference type="GO" id="GO:0042910">
    <property type="term" value="F:xenobiotic transmembrane transporter activity"/>
    <property type="evidence" value="ECO:0007669"/>
    <property type="project" value="InterPro"/>
</dbReference>
<proteinExistence type="inferred from homology"/>
<evidence type="ECO:0000256" key="8">
    <source>
        <dbReference type="ARBA" id="ARBA00023136"/>
    </source>
</evidence>
<feature type="transmembrane region" description="Helical" evidence="10">
    <location>
        <begin position="391"/>
        <end position="411"/>
    </location>
</feature>
<keyword evidence="6 10" id="KW-0812">Transmembrane</keyword>
<evidence type="ECO:0000256" key="9">
    <source>
        <dbReference type="ARBA" id="ARBA00023251"/>
    </source>
</evidence>
<comment type="similarity">
    <text evidence="2">Belongs to the multi antimicrobial extrusion (MATE) (TC 2.A.66.1) family. MepA subfamily.</text>
</comment>
<dbReference type="InterPro" id="IPR045070">
    <property type="entry name" value="MATE_MepA-like"/>
</dbReference>
<feature type="transmembrane region" description="Helical" evidence="10">
    <location>
        <begin position="139"/>
        <end position="156"/>
    </location>
</feature>
<feature type="transmembrane region" description="Helical" evidence="10">
    <location>
        <begin position="273"/>
        <end position="297"/>
    </location>
</feature>
<gene>
    <name evidence="11" type="ORF">FLK61_25630</name>
</gene>
<keyword evidence="5" id="KW-1003">Cell membrane</keyword>
<evidence type="ECO:0000313" key="12">
    <source>
        <dbReference type="Proteomes" id="UP000318138"/>
    </source>
</evidence>
<dbReference type="Pfam" id="PF01554">
    <property type="entry name" value="MatE"/>
    <property type="match status" value="2"/>
</dbReference>
<feature type="transmembrane region" description="Helical" evidence="10">
    <location>
        <begin position="198"/>
        <end position="220"/>
    </location>
</feature>
<sequence>MDQQQQSKMLAEEPIPSLLKRMSIPAIVGMVVMVLYNVVDTIFISYFVGIEGVAAATIAGPVMMIMLAIAAALGIGGSSVISRRLGEKREGEANRVFNTVLSLIIIMGIVGVIAAFTVLEPLLVLFGATPDLMALALDYIFPITLGTIFFSFAFATNAMIRSEGNARFAMITMIIPSVINIILDPIFIAWLGMGVQGAAVATVISQGIVSIYVLYYYLAGRSSLRIILSEMIPRYNLSKEVFVVGLPAFVRQVSASVMMIAINAMLIRYGGEFYVGVFGIVQRVMMFTLMPMMGILQGMQPIVGYNYGANLYDRMREVILLALKVVTIYSIVVFAAIMLLPELLLRIFTADAAVIEAATDGMRIMFAAGILIGAQVISGGLYQSLGMAKPALILSMARQVLFLIPLVLILPQFFGVWGVWLAFPIADVLAFLLSVYFLYRDRGLFFKPREKSSAVKEAPSSG</sequence>
<dbReference type="PIRSF" id="PIRSF006603">
    <property type="entry name" value="DinF"/>
    <property type="match status" value="1"/>
</dbReference>
<keyword evidence="9" id="KW-0046">Antibiotic resistance</keyword>
<feature type="transmembrane region" description="Helical" evidence="10">
    <location>
        <begin position="54"/>
        <end position="75"/>
    </location>
</feature>
<evidence type="ECO:0000256" key="5">
    <source>
        <dbReference type="ARBA" id="ARBA00022475"/>
    </source>
</evidence>
<dbReference type="Proteomes" id="UP000318138">
    <property type="component" value="Chromosome"/>
</dbReference>
<dbReference type="RefSeq" id="WP_176008196.1">
    <property type="nucleotide sequence ID" value="NZ_CP041372.2"/>
</dbReference>
<reference evidence="12" key="1">
    <citation type="submission" date="2019-07" db="EMBL/GenBank/DDBJ databases">
        <title>Bacillus alkalisoli sp. nov. isolated from saline soil.</title>
        <authorList>
            <person name="Sun J.-Q."/>
            <person name="Xu L."/>
        </authorList>
    </citation>
    <scope>NUCLEOTIDE SEQUENCE [LARGE SCALE GENOMIC DNA]</scope>
    <source>
        <strain evidence="12">M4U3P1</strain>
    </source>
</reference>
<feature type="transmembrane region" description="Helical" evidence="10">
    <location>
        <begin position="318"/>
        <end position="341"/>
    </location>
</feature>
<evidence type="ECO:0000256" key="3">
    <source>
        <dbReference type="ARBA" id="ARBA00022106"/>
    </source>
</evidence>
<accession>A0A859FA73</accession>
<feature type="transmembrane region" description="Helical" evidence="10">
    <location>
        <begin position="417"/>
        <end position="439"/>
    </location>
</feature>
<keyword evidence="8 10" id="KW-0472">Membrane</keyword>
<keyword evidence="4" id="KW-0813">Transport</keyword>
<dbReference type="InterPro" id="IPR051327">
    <property type="entry name" value="MATE_MepA_subfamily"/>
</dbReference>
<evidence type="ECO:0000256" key="7">
    <source>
        <dbReference type="ARBA" id="ARBA00022989"/>
    </source>
</evidence>
<dbReference type="NCBIfam" id="TIGR00797">
    <property type="entry name" value="matE"/>
    <property type="match status" value="1"/>
</dbReference>
<evidence type="ECO:0000313" key="11">
    <source>
        <dbReference type="EMBL" id="QKS70153.1"/>
    </source>
</evidence>
<feature type="transmembrane region" description="Helical" evidence="10">
    <location>
        <begin position="361"/>
        <end position="382"/>
    </location>
</feature>
<organism evidence="11 12">
    <name type="scientific">Paenalkalicoccus suaedae</name>
    <dbReference type="NCBI Taxonomy" id="2592382"/>
    <lineage>
        <taxon>Bacteria</taxon>
        <taxon>Bacillati</taxon>
        <taxon>Bacillota</taxon>
        <taxon>Bacilli</taxon>
        <taxon>Bacillales</taxon>
        <taxon>Bacillaceae</taxon>
        <taxon>Paenalkalicoccus</taxon>
    </lineage>
</organism>
<dbReference type="InterPro" id="IPR002528">
    <property type="entry name" value="MATE_fam"/>
</dbReference>
<dbReference type="KEGG" id="psua:FLK61_25630"/>
<protein>
    <recommendedName>
        <fullName evidence="3">Multidrug export protein MepA</fullName>
    </recommendedName>
</protein>
<dbReference type="GO" id="GO:0046677">
    <property type="term" value="P:response to antibiotic"/>
    <property type="evidence" value="ECO:0007669"/>
    <property type="project" value="UniProtKB-KW"/>
</dbReference>
<dbReference type="EMBL" id="CP041372">
    <property type="protein sequence ID" value="QKS70153.1"/>
    <property type="molecule type" value="Genomic_DNA"/>
</dbReference>
<keyword evidence="7 10" id="KW-1133">Transmembrane helix</keyword>
<dbReference type="GO" id="GO:0015297">
    <property type="term" value="F:antiporter activity"/>
    <property type="evidence" value="ECO:0007669"/>
    <property type="project" value="InterPro"/>
</dbReference>
<evidence type="ECO:0000256" key="2">
    <source>
        <dbReference type="ARBA" id="ARBA00008417"/>
    </source>
</evidence>
<dbReference type="PANTHER" id="PTHR43823:SF3">
    <property type="entry name" value="MULTIDRUG EXPORT PROTEIN MEPA"/>
    <property type="match status" value="1"/>
</dbReference>
<feature type="transmembrane region" description="Helical" evidence="10">
    <location>
        <begin position="96"/>
        <end position="119"/>
    </location>
</feature>
<keyword evidence="12" id="KW-1185">Reference proteome</keyword>
<evidence type="ECO:0000256" key="4">
    <source>
        <dbReference type="ARBA" id="ARBA00022448"/>
    </source>
</evidence>
<evidence type="ECO:0000256" key="6">
    <source>
        <dbReference type="ARBA" id="ARBA00022692"/>
    </source>
</evidence>
<dbReference type="GO" id="GO:0005886">
    <property type="term" value="C:plasma membrane"/>
    <property type="evidence" value="ECO:0007669"/>
    <property type="project" value="UniProtKB-SubCell"/>
</dbReference>
<feature type="transmembrane region" description="Helical" evidence="10">
    <location>
        <begin position="241"/>
        <end position="267"/>
    </location>
</feature>
<feature type="transmembrane region" description="Helical" evidence="10">
    <location>
        <begin position="168"/>
        <end position="192"/>
    </location>
</feature>
<comment type="subcellular location">
    <subcellularLocation>
        <location evidence="1">Cell membrane</location>
        <topology evidence="1">Multi-pass membrane protein</topology>
    </subcellularLocation>
</comment>